<evidence type="ECO:0000313" key="3">
    <source>
        <dbReference type="Proteomes" id="UP000466104"/>
    </source>
</evidence>
<sequence length="77" mass="8631">MITDVLAGEIDLIATKSVSRFARNAVDTLAHVRLPIDRGVEVYFEMENVWTLDSKGQPFITLMSSLVRKNPDPSPRT</sequence>
<proteinExistence type="predicted"/>
<organism evidence="2 3">
    <name type="scientific">Cutibacterium porci</name>
    <dbReference type="NCBI Taxonomy" id="2605781"/>
    <lineage>
        <taxon>Bacteria</taxon>
        <taxon>Bacillati</taxon>
        <taxon>Actinomycetota</taxon>
        <taxon>Actinomycetes</taxon>
        <taxon>Propionibacteriales</taxon>
        <taxon>Propionibacteriaceae</taxon>
        <taxon>Cutibacterium</taxon>
    </lineage>
</organism>
<comment type="caution">
    <text evidence="2">The sequence shown here is derived from an EMBL/GenBank/DDBJ whole genome shotgun (WGS) entry which is preliminary data.</text>
</comment>
<dbReference type="EMBL" id="VUMG01000003">
    <property type="protein sequence ID" value="MSS46306.1"/>
    <property type="molecule type" value="Genomic_DNA"/>
</dbReference>
<reference evidence="2 3" key="1">
    <citation type="submission" date="2019-08" db="EMBL/GenBank/DDBJ databases">
        <title>In-depth cultivation of the pig gut microbiome towards novel bacterial diversity and tailored functional studies.</title>
        <authorList>
            <person name="Wylensek D."/>
            <person name="Hitch T.C.A."/>
            <person name="Clavel T."/>
        </authorList>
    </citation>
    <scope>NUCLEOTIDE SEQUENCE [LARGE SCALE GENOMIC DNA]</scope>
    <source>
        <strain evidence="2 3">WCA-380-WT-3A</strain>
    </source>
</reference>
<protein>
    <recommendedName>
        <fullName evidence="1">Resolvase/invertase-type recombinase catalytic domain-containing protein</fullName>
    </recommendedName>
</protein>
<gene>
    <name evidence="2" type="ORF">FYJ43_09800</name>
</gene>
<accession>A0A7K0J8M2</accession>
<dbReference type="InterPro" id="IPR036162">
    <property type="entry name" value="Resolvase-like_N_sf"/>
</dbReference>
<dbReference type="AlphaFoldDB" id="A0A7K0J8M2"/>
<evidence type="ECO:0000313" key="2">
    <source>
        <dbReference type="EMBL" id="MSS46306.1"/>
    </source>
</evidence>
<dbReference type="Proteomes" id="UP000466104">
    <property type="component" value="Unassembled WGS sequence"/>
</dbReference>
<evidence type="ECO:0000259" key="1">
    <source>
        <dbReference type="Pfam" id="PF00239"/>
    </source>
</evidence>
<dbReference type="GO" id="GO:0003677">
    <property type="term" value="F:DNA binding"/>
    <property type="evidence" value="ECO:0007669"/>
    <property type="project" value="InterPro"/>
</dbReference>
<keyword evidence="3" id="KW-1185">Reference proteome</keyword>
<dbReference type="SUPFAM" id="SSF53041">
    <property type="entry name" value="Resolvase-like"/>
    <property type="match status" value="1"/>
</dbReference>
<dbReference type="Gene3D" id="3.40.50.1390">
    <property type="entry name" value="Resolvase, N-terminal catalytic domain"/>
    <property type="match status" value="1"/>
</dbReference>
<dbReference type="InterPro" id="IPR006119">
    <property type="entry name" value="Resolv_N"/>
</dbReference>
<dbReference type="Pfam" id="PF00239">
    <property type="entry name" value="Resolvase"/>
    <property type="match status" value="1"/>
</dbReference>
<dbReference type="GO" id="GO:0000150">
    <property type="term" value="F:DNA strand exchange activity"/>
    <property type="evidence" value="ECO:0007669"/>
    <property type="project" value="InterPro"/>
</dbReference>
<feature type="domain" description="Resolvase/invertase-type recombinase catalytic" evidence="1">
    <location>
        <begin position="1"/>
        <end position="66"/>
    </location>
</feature>
<name>A0A7K0J8M2_9ACTN</name>